<gene>
    <name evidence="2" type="ORF">PPENT_87.1.T0710143</name>
</gene>
<organism evidence="2 3">
    <name type="scientific">Paramecium pentaurelia</name>
    <dbReference type="NCBI Taxonomy" id="43138"/>
    <lineage>
        <taxon>Eukaryota</taxon>
        <taxon>Sar</taxon>
        <taxon>Alveolata</taxon>
        <taxon>Ciliophora</taxon>
        <taxon>Intramacronucleata</taxon>
        <taxon>Oligohymenophorea</taxon>
        <taxon>Peniculida</taxon>
        <taxon>Parameciidae</taxon>
        <taxon>Paramecium</taxon>
    </lineage>
</organism>
<sequence>MNIYCPLHNNEIIQIDVDINTPLGERAVCIECPSKNRENIARILQKYKDVNKSIVDEIRQLKNIQINSQKDLKKRISNIRDHFNLQINKIVDKMDNENNNILINLIEKEKELQVHEEEQLTLSKLQNIAQMVVLSANNMDPFISFSEEYQQTIKSIELINQQLSTEIEQLRINIQNQLNQISEHLLTYTRDCVKENTVINNESLYKSQFKCKQQVIYQLDQNYDTCAFNDKLLFLTNKNQQMIDIYKLEVKGIFKKLLTSLNDVISLGLNEQQLFLRSSENGISIYQIDNSFVQKQTIIRTQKDEGWNTCMVSIEKKQFLICAQPSPKIIIYIKDQESQKWSEHQVLEGFCWPVQDLSCHHITMNIVICTPNKDIFVWKQTVTKNNQIKWVPLCDPIKKAHIDRIYSVSWVKTDQFISGGLEIKNWKQDKSGSFINIQKLEKYHIIQRLCYLINPNIVIVQEQDNCLDICYIDDKDQLVKQDSIKGNYKIISVSQGSSSIAVNNVQNKMLQILRFYY</sequence>
<evidence type="ECO:0000313" key="3">
    <source>
        <dbReference type="Proteomes" id="UP000689195"/>
    </source>
</evidence>
<keyword evidence="3" id="KW-1185">Reference proteome</keyword>
<dbReference type="AlphaFoldDB" id="A0A8S1VSK1"/>
<reference evidence="2" key="1">
    <citation type="submission" date="2021-01" db="EMBL/GenBank/DDBJ databases">
        <authorList>
            <consortium name="Genoscope - CEA"/>
            <person name="William W."/>
        </authorList>
    </citation>
    <scope>NUCLEOTIDE SEQUENCE</scope>
</reference>
<dbReference type="Proteomes" id="UP000689195">
    <property type="component" value="Unassembled WGS sequence"/>
</dbReference>
<evidence type="ECO:0008006" key="4">
    <source>
        <dbReference type="Google" id="ProtNLM"/>
    </source>
</evidence>
<dbReference type="EMBL" id="CAJJDO010000071">
    <property type="protein sequence ID" value="CAD8179233.1"/>
    <property type="molecule type" value="Genomic_DNA"/>
</dbReference>
<proteinExistence type="predicted"/>
<keyword evidence="1" id="KW-0175">Coiled coil</keyword>
<name>A0A8S1VSK1_9CILI</name>
<feature type="coiled-coil region" evidence="1">
    <location>
        <begin position="91"/>
        <end position="118"/>
    </location>
</feature>
<accession>A0A8S1VSK1</accession>
<dbReference type="OrthoDB" id="302825at2759"/>
<comment type="caution">
    <text evidence="2">The sequence shown here is derived from an EMBL/GenBank/DDBJ whole genome shotgun (WGS) entry which is preliminary data.</text>
</comment>
<evidence type="ECO:0000313" key="2">
    <source>
        <dbReference type="EMBL" id="CAD8179233.1"/>
    </source>
</evidence>
<protein>
    <recommendedName>
        <fullName evidence="4">WD40-repeat-containing domain</fullName>
    </recommendedName>
</protein>
<evidence type="ECO:0000256" key="1">
    <source>
        <dbReference type="SAM" id="Coils"/>
    </source>
</evidence>
<feature type="coiled-coil region" evidence="1">
    <location>
        <begin position="146"/>
        <end position="187"/>
    </location>
</feature>